<evidence type="ECO:0000256" key="5">
    <source>
        <dbReference type="ARBA" id="ARBA00022723"/>
    </source>
</evidence>
<keyword evidence="4 12" id="KW-0812">Transmembrane</keyword>
<dbReference type="GO" id="GO:0071586">
    <property type="term" value="P:CAAX-box protein processing"/>
    <property type="evidence" value="ECO:0007669"/>
    <property type="project" value="InterPro"/>
</dbReference>
<feature type="transmembrane region" description="Helical" evidence="12">
    <location>
        <begin position="294"/>
        <end position="311"/>
    </location>
</feature>
<evidence type="ECO:0000313" key="15">
    <source>
        <dbReference type="EMBL" id="SVB63712.1"/>
    </source>
</evidence>
<dbReference type="AlphaFoldDB" id="A0A382FM63"/>
<keyword evidence="7" id="KW-0256">Endoplasmic reticulum</keyword>
<feature type="transmembrane region" description="Helical" evidence="12">
    <location>
        <begin position="178"/>
        <end position="202"/>
    </location>
</feature>
<evidence type="ECO:0000256" key="11">
    <source>
        <dbReference type="ARBA" id="ARBA00023136"/>
    </source>
</evidence>
<sequence length="353" mass="40038">MINALSVILLFLGLRTIAETFLNLLNANHVSKLRGSLPECLEGISDKKTWQRTTEYSLTKSRLGLWEEWYGALVFALVVVFFLPWAYDVFGGAGEVGPWREALAVSVILVLLQVPELPFEWYSQFRVEERFGFNKSTIGLWVKDKLKGVLLGFGLIYLLVGILLLIHRELSQVFEHSWWLWGFGAFFGFQLLLFALWPMFILPLFNKLEPLEDGDLKDRLIALADKAGFRAKTIEVMDGSKRSGHSNAFFTGFGRFRRIVLYDTLIEQMDTEELEAVLAHEIGHYKCGHVPKRLALSALFGLAGFWFVAFLTEAPWFFEDLRFNTNTLGPVPLPGKLGPVFLVLSVASGVFTF</sequence>
<evidence type="ECO:0000256" key="7">
    <source>
        <dbReference type="ARBA" id="ARBA00022824"/>
    </source>
</evidence>
<keyword evidence="9 12" id="KW-1133">Transmembrane helix</keyword>
<proteinExistence type="predicted"/>
<protein>
    <recommendedName>
        <fullName evidence="16">Peptidase M48 domain-containing protein</fullName>
    </recommendedName>
</protein>
<dbReference type="InterPro" id="IPR032456">
    <property type="entry name" value="Peptidase_M48_N"/>
</dbReference>
<dbReference type="Pfam" id="PF16491">
    <property type="entry name" value="Peptidase_M48_N"/>
    <property type="match status" value="1"/>
</dbReference>
<dbReference type="Gene3D" id="3.30.2010.10">
    <property type="entry name" value="Metalloproteases ('zincins'), catalytic domain"/>
    <property type="match status" value="1"/>
</dbReference>
<evidence type="ECO:0000256" key="2">
    <source>
        <dbReference type="ARBA" id="ARBA00004477"/>
    </source>
</evidence>
<comment type="subcellular location">
    <subcellularLocation>
        <location evidence="2">Endoplasmic reticulum membrane</location>
        <topology evidence="2">Multi-pass membrane protein</topology>
    </subcellularLocation>
</comment>
<reference evidence="15" key="1">
    <citation type="submission" date="2018-05" db="EMBL/GenBank/DDBJ databases">
        <authorList>
            <person name="Lanie J.A."/>
            <person name="Ng W.-L."/>
            <person name="Kazmierczak K.M."/>
            <person name="Andrzejewski T.M."/>
            <person name="Davidsen T.M."/>
            <person name="Wayne K.J."/>
            <person name="Tettelin H."/>
            <person name="Glass J.I."/>
            <person name="Rusch D."/>
            <person name="Podicherti R."/>
            <person name="Tsui H.-C.T."/>
            <person name="Winkler M.E."/>
        </authorList>
    </citation>
    <scope>NUCLEOTIDE SEQUENCE</scope>
</reference>
<evidence type="ECO:0000256" key="6">
    <source>
        <dbReference type="ARBA" id="ARBA00022801"/>
    </source>
</evidence>
<feature type="transmembrane region" description="Helical" evidence="12">
    <location>
        <begin position="148"/>
        <end position="166"/>
    </location>
</feature>
<evidence type="ECO:0000256" key="1">
    <source>
        <dbReference type="ARBA" id="ARBA00001947"/>
    </source>
</evidence>
<dbReference type="CDD" id="cd07343">
    <property type="entry name" value="M48A_Zmpste24p_like"/>
    <property type="match status" value="1"/>
</dbReference>
<feature type="non-terminal residue" evidence="15">
    <location>
        <position position="353"/>
    </location>
</feature>
<dbReference type="EMBL" id="UINC01050584">
    <property type="protein sequence ID" value="SVB63712.1"/>
    <property type="molecule type" value="Genomic_DNA"/>
</dbReference>
<dbReference type="GO" id="GO:0004222">
    <property type="term" value="F:metalloendopeptidase activity"/>
    <property type="evidence" value="ECO:0007669"/>
    <property type="project" value="InterPro"/>
</dbReference>
<dbReference type="InterPro" id="IPR027057">
    <property type="entry name" value="CAXX_Prtase_1"/>
</dbReference>
<dbReference type="Pfam" id="PF01435">
    <property type="entry name" value="Peptidase_M48"/>
    <property type="match status" value="1"/>
</dbReference>
<feature type="domain" description="Peptidase M48" evidence="13">
    <location>
        <begin position="210"/>
        <end position="309"/>
    </location>
</feature>
<gene>
    <name evidence="15" type="ORF">METZ01_LOCUS216566</name>
</gene>
<evidence type="ECO:0000256" key="9">
    <source>
        <dbReference type="ARBA" id="ARBA00022989"/>
    </source>
</evidence>
<name>A0A382FM63_9ZZZZ</name>
<evidence type="ECO:0000259" key="14">
    <source>
        <dbReference type="Pfam" id="PF16491"/>
    </source>
</evidence>
<dbReference type="PANTHER" id="PTHR10120">
    <property type="entry name" value="CAAX PRENYL PROTEASE 1"/>
    <property type="match status" value="1"/>
</dbReference>
<dbReference type="GO" id="GO:0005789">
    <property type="term" value="C:endoplasmic reticulum membrane"/>
    <property type="evidence" value="ECO:0007669"/>
    <property type="project" value="UniProtKB-SubCell"/>
</dbReference>
<evidence type="ECO:0000256" key="4">
    <source>
        <dbReference type="ARBA" id="ARBA00022692"/>
    </source>
</evidence>
<keyword evidence="3" id="KW-0645">Protease</keyword>
<evidence type="ECO:0000256" key="3">
    <source>
        <dbReference type="ARBA" id="ARBA00022670"/>
    </source>
</evidence>
<dbReference type="FunFam" id="3.30.2010.10:FF:000002">
    <property type="entry name" value="CAAX prenyl protease"/>
    <property type="match status" value="1"/>
</dbReference>
<keyword evidence="5" id="KW-0479">Metal-binding</keyword>
<dbReference type="GO" id="GO:0046872">
    <property type="term" value="F:metal ion binding"/>
    <property type="evidence" value="ECO:0007669"/>
    <property type="project" value="UniProtKB-KW"/>
</dbReference>
<accession>A0A382FM63</accession>
<evidence type="ECO:0000259" key="13">
    <source>
        <dbReference type="Pfam" id="PF01435"/>
    </source>
</evidence>
<feature type="transmembrane region" description="Helical" evidence="12">
    <location>
        <begin position="69"/>
        <end position="90"/>
    </location>
</feature>
<keyword evidence="11 12" id="KW-0472">Membrane</keyword>
<evidence type="ECO:0008006" key="16">
    <source>
        <dbReference type="Google" id="ProtNLM"/>
    </source>
</evidence>
<feature type="domain" description="CAAX prenyl protease 1 N-terminal" evidence="14">
    <location>
        <begin position="28"/>
        <end position="207"/>
    </location>
</feature>
<keyword evidence="10" id="KW-0482">Metalloprotease</keyword>
<keyword evidence="6" id="KW-0378">Hydrolase</keyword>
<evidence type="ECO:0000256" key="12">
    <source>
        <dbReference type="SAM" id="Phobius"/>
    </source>
</evidence>
<keyword evidence="8" id="KW-0862">Zinc</keyword>
<dbReference type="InterPro" id="IPR001915">
    <property type="entry name" value="Peptidase_M48"/>
</dbReference>
<organism evidence="15">
    <name type="scientific">marine metagenome</name>
    <dbReference type="NCBI Taxonomy" id="408172"/>
    <lineage>
        <taxon>unclassified sequences</taxon>
        <taxon>metagenomes</taxon>
        <taxon>ecological metagenomes</taxon>
    </lineage>
</organism>
<evidence type="ECO:0000256" key="10">
    <source>
        <dbReference type="ARBA" id="ARBA00023049"/>
    </source>
</evidence>
<evidence type="ECO:0000256" key="8">
    <source>
        <dbReference type="ARBA" id="ARBA00022833"/>
    </source>
</evidence>
<comment type="cofactor">
    <cofactor evidence="1">
        <name>Zn(2+)</name>
        <dbReference type="ChEBI" id="CHEBI:29105"/>
    </cofactor>
</comment>